<evidence type="ECO:0000313" key="2">
    <source>
        <dbReference type="EMBL" id="VDP61079.1"/>
    </source>
</evidence>
<dbReference type="AlphaFoldDB" id="A0A183GWP7"/>
<dbReference type="WBParaSite" id="HPBE_0002711701-mRNA-1">
    <property type="protein sequence ID" value="HPBE_0002711701-mRNA-1"/>
    <property type="gene ID" value="HPBE_0002711701"/>
</dbReference>
<protein>
    <submittedName>
        <fullName evidence="4">Endo/exonuclease/phosphatase domain-containing protein</fullName>
    </submittedName>
</protein>
<gene>
    <name evidence="2" type="ORF">HPBE_LOCUS27116</name>
</gene>
<name>A0A183GWP7_HELPZ</name>
<evidence type="ECO:0000256" key="1">
    <source>
        <dbReference type="SAM" id="SignalP"/>
    </source>
</evidence>
<proteinExistence type="predicted"/>
<accession>A0A3P8IWP1</accession>
<organism evidence="3 4">
    <name type="scientific">Heligmosomoides polygyrus</name>
    <name type="common">Parasitic roundworm</name>
    <dbReference type="NCBI Taxonomy" id="6339"/>
    <lineage>
        <taxon>Eukaryota</taxon>
        <taxon>Metazoa</taxon>
        <taxon>Ecdysozoa</taxon>
        <taxon>Nematoda</taxon>
        <taxon>Chromadorea</taxon>
        <taxon>Rhabditida</taxon>
        <taxon>Rhabditina</taxon>
        <taxon>Rhabditomorpha</taxon>
        <taxon>Strongyloidea</taxon>
        <taxon>Heligmosomidae</taxon>
        <taxon>Heligmosomoides</taxon>
    </lineage>
</organism>
<evidence type="ECO:0000313" key="3">
    <source>
        <dbReference type="Proteomes" id="UP000050761"/>
    </source>
</evidence>
<reference evidence="4" key="2">
    <citation type="submission" date="2019-09" db="UniProtKB">
        <authorList>
            <consortium name="WormBaseParasite"/>
        </authorList>
    </citation>
    <scope>IDENTIFICATION</scope>
</reference>
<accession>A0A183GWP7</accession>
<dbReference type="Proteomes" id="UP000050761">
    <property type="component" value="Unassembled WGS sequence"/>
</dbReference>
<dbReference type="EMBL" id="UZAH01042053">
    <property type="protein sequence ID" value="VDP61079.1"/>
    <property type="molecule type" value="Genomic_DNA"/>
</dbReference>
<sequence>MDSLLLLCRVESFLVWAWRVHTQSAWMCSRLRGLYRCRFGQKLVLGGLGEDHIFYKVIVGDFNPRAGHESRRQFHNEIDHIIFNRKYCLSDVSVVPKREGSAVQEESRTTINWDLYTSLAGLWEDTVMDNIDEECDHFVHHLRDSAKGAESLKTTKRRLSPEILE</sequence>
<dbReference type="OrthoDB" id="410104at2759"/>
<feature type="chain" id="PRO_5044552268" evidence="1">
    <location>
        <begin position="18"/>
        <end position="165"/>
    </location>
</feature>
<feature type="signal peptide" evidence="1">
    <location>
        <begin position="1"/>
        <end position="17"/>
    </location>
</feature>
<keyword evidence="3" id="KW-1185">Reference proteome</keyword>
<keyword evidence="1" id="KW-0732">Signal</keyword>
<evidence type="ECO:0000313" key="4">
    <source>
        <dbReference type="WBParaSite" id="HPBE_0002711701-mRNA-1"/>
    </source>
</evidence>
<reference evidence="2 3" key="1">
    <citation type="submission" date="2018-11" db="EMBL/GenBank/DDBJ databases">
        <authorList>
            <consortium name="Pathogen Informatics"/>
        </authorList>
    </citation>
    <scope>NUCLEOTIDE SEQUENCE [LARGE SCALE GENOMIC DNA]</scope>
</reference>